<protein>
    <submittedName>
        <fullName evidence="1">Uncharacterized protein</fullName>
    </submittedName>
</protein>
<keyword evidence="2" id="KW-1185">Reference proteome</keyword>
<accession>A0ABP9XFG0</accession>
<name>A0ABP9XFG0_9DEIO</name>
<sequence length="120" mass="12563">MTTTEAAFGEAVNFTMLASSVELSAEFLKPGGSYTVSIPVTNDTDRPITVNLLEIRKSGTYDGSLVTVTPTTSSVPLAAGGSITIEFTVKLPEDATIAKTASKTLTLTFDFEGVSDYSGQ</sequence>
<comment type="caution">
    <text evidence="1">The sequence shown here is derived from an EMBL/GenBank/DDBJ whole genome shotgun (WGS) entry which is preliminary data.</text>
</comment>
<dbReference type="RefSeq" id="WP_345455141.1">
    <property type="nucleotide sequence ID" value="NZ_BAABRV010000006.1"/>
</dbReference>
<dbReference type="Gene3D" id="2.60.40.10">
    <property type="entry name" value="Immunoglobulins"/>
    <property type="match status" value="1"/>
</dbReference>
<dbReference type="EMBL" id="BAABRV010000006">
    <property type="protein sequence ID" value="GAA5534102.1"/>
    <property type="molecule type" value="Genomic_DNA"/>
</dbReference>
<evidence type="ECO:0000313" key="2">
    <source>
        <dbReference type="Proteomes" id="UP001404956"/>
    </source>
</evidence>
<organism evidence="1 2">
    <name type="scientific">Deinococcus aluminii</name>
    <dbReference type="NCBI Taxonomy" id="1656885"/>
    <lineage>
        <taxon>Bacteria</taxon>
        <taxon>Thermotogati</taxon>
        <taxon>Deinococcota</taxon>
        <taxon>Deinococci</taxon>
        <taxon>Deinococcales</taxon>
        <taxon>Deinococcaceae</taxon>
        <taxon>Deinococcus</taxon>
    </lineage>
</organism>
<gene>
    <name evidence="1" type="ORF">Dalu01_02510</name>
</gene>
<dbReference type="Proteomes" id="UP001404956">
    <property type="component" value="Unassembled WGS sequence"/>
</dbReference>
<proteinExistence type="predicted"/>
<dbReference type="InterPro" id="IPR013783">
    <property type="entry name" value="Ig-like_fold"/>
</dbReference>
<reference evidence="1 2" key="1">
    <citation type="submission" date="2024-02" db="EMBL/GenBank/DDBJ databases">
        <title>Deinococcus aluminii NBRC 112889.</title>
        <authorList>
            <person name="Ichikawa N."/>
            <person name="Katano-Makiyama Y."/>
            <person name="Hidaka K."/>
        </authorList>
    </citation>
    <scope>NUCLEOTIDE SEQUENCE [LARGE SCALE GENOMIC DNA]</scope>
    <source>
        <strain evidence="1 2">NBRC 112889</strain>
    </source>
</reference>
<evidence type="ECO:0000313" key="1">
    <source>
        <dbReference type="EMBL" id="GAA5534102.1"/>
    </source>
</evidence>